<dbReference type="GO" id="GO:0016491">
    <property type="term" value="F:oxidoreductase activity"/>
    <property type="evidence" value="ECO:0007669"/>
    <property type="project" value="InterPro"/>
</dbReference>
<feature type="chain" id="PRO_5011744796" evidence="1">
    <location>
        <begin position="25"/>
        <end position="328"/>
    </location>
</feature>
<evidence type="ECO:0000256" key="1">
    <source>
        <dbReference type="SAM" id="SignalP"/>
    </source>
</evidence>
<evidence type="ECO:0000259" key="2">
    <source>
        <dbReference type="PROSITE" id="PS51352"/>
    </source>
</evidence>
<sequence length="328" mass="36214">MRPPLIIQILSLAFVMALGLTARADDGFSLPADPAQWINSGPISMESLKGKSAFLWFYEEGCPNCRRKWPDLVQLSQQYQGQPIVFIAVNSGNPRQAVEQYIRGVDVPWPVIVDPLREFEKACGVNEISLENIHQVMVIDPNGRLASGDWSDLPATVDSALNGAKWNLDPKEIAQPLLPAWQSIEFGDYASAATALKKALKSSKPDVKASATKLSDYVNADMQKRLEPAAGVDDAWLKYKTYKEVNERFAGYELPEEVTSGLKRLAVDPAVKGQIAAYRQFIQIKNSLQSNNPTIRNGALARLKTFAEANAETDAGKEAEALRQQIRN</sequence>
<dbReference type="SUPFAM" id="SSF52833">
    <property type="entry name" value="Thioredoxin-like"/>
    <property type="match status" value="1"/>
</dbReference>
<dbReference type="Pfam" id="PF00578">
    <property type="entry name" value="AhpC-TSA"/>
    <property type="match status" value="1"/>
</dbReference>
<dbReference type="PROSITE" id="PS51352">
    <property type="entry name" value="THIOREDOXIN_2"/>
    <property type="match status" value="1"/>
</dbReference>
<dbReference type="STRING" id="1576369.SAMN05421753_11933"/>
<dbReference type="Proteomes" id="UP000199518">
    <property type="component" value="Unassembled WGS sequence"/>
</dbReference>
<organism evidence="3 4">
    <name type="scientific">Planctomicrobium piriforme</name>
    <dbReference type="NCBI Taxonomy" id="1576369"/>
    <lineage>
        <taxon>Bacteria</taxon>
        <taxon>Pseudomonadati</taxon>
        <taxon>Planctomycetota</taxon>
        <taxon>Planctomycetia</taxon>
        <taxon>Planctomycetales</taxon>
        <taxon>Planctomycetaceae</taxon>
        <taxon>Planctomicrobium</taxon>
    </lineage>
</organism>
<dbReference type="PANTHER" id="PTHR42852">
    <property type="entry name" value="THIOL:DISULFIDE INTERCHANGE PROTEIN DSBE"/>
    <property type="match status" value="1"/>
</dbReference>
<protein>
    <submittedName>
        <fullName evidence="3">Peroxiredoxin</fullName>
    </submittedName>
</protein>
<dbReference type="PANTHER" id="PTHR42852:SF13">
    <property type="entry name" value="PROTEIN DIPZ"/>
    <property type="match status" value="1"/>
</dbReference>
<feature type="domain" description="Thioredoxin" evidence="2">
    <location>
        <begin position="24"/>
        <end position="169"/>
    </location>
</feature>
<proteinExistence type="predicted"/>
<keyword evidence="1" id="KW-0732">Signal</keyword>
<name>A0A1I3QUA5_9PLAN</name>
<dbReference type="Gene3D" id="3.40.30.10">
    <property type="entry name" value="Glutaredoxin"/>
    <property type="match status" value="1"/>
</dbReference>
<keyword evidence="4" id="KW-1185">Reference proteome</keyword>
<accession>A0A1I3QUA5</accession>
<evidence type="ECO:0000313" key="4">
    <source>
        <dbReference type="Proteomes" id="UP000199518"/>
    </source>
</evidence>
<dbReference type="InterPro" id="IPR050553">
    <property type="entry name" value="Thioredoxin_ResA/DsbE_sf"/>
</dbReference>
<feature type="signal peptide" evidence="1">
    <location>
        <begin position="1"/>
        <end position="24"/>
    </location>
</feature>
<dbReference type="CDD" id="cd02966">
    <property type="entry name" value="TlpA_like_family"/>
    <property type="match status" value="1"/>
</dbReference>
<dbReference type="RefSeq" id="WP_175517709.1">
    <property type="nucleotide sequence ID" value="NZ_FOQD01000019.1"/>
</dbReference>
<gene>
    <name evidence="3" type="ORF">SAMN05421753_11933</name>
</gene>
<reference evidence="4" key="1">
    <citation type="submission" date="2016-10" db="EMBL/GenBank/DDBJ databases">
        <authorList>
            <person name="Varghese N."/>
            <person name="Submissions S."/>
        </authorList>
    </citation>
    <scope>NUCLEOTIDE SEQUENCE [LARGE SCALE GENOMIC DNA]</scope>
    <source>
        <strain evidence="4">DSM 26348</strain>
    </source>
</reference>
<dbReference type="AlphaFoldDB" id="A0A1I3QUA5"/>
<dbReference type="InterPro" id="IPR000866">
    <property type="entry name" value="AhpC/TSA"/>
</dbReference>
<evidence type="ECO:0000313" key="3">
    <source>
        <dbReference type="EMBL" id="SFJ37042.1"/>
    </source>
</evidence>
<dbReference type="GO" id="GO:0016209">
    <property type="term" value="F:antioxidant activity"/>
    <property type="evidence" value="ECO:0007669"/>
    <property type="project" value="InterPro"/>
</dbReference>
<dbReference type="InterPro" id="IPR036249">
    <property type="entry name" value="Thioredoxin-like_sf"/>
</dbReference>
<dbReference type="EMBL" id="FOQD01000019">
    <property type="protein sequence ID" value="SFJ37042.1"/>
    <property type="molecule type" value="Genomic_DNA"/>
</dbReference>
<dbReference type="InterPro" id="IPR013766">
    <property type="entry name" value="Thioredoxin_domain"/>
</dbReference>